<dbReference type="InterPro" id="IPR047650">
    <property type="entry name" value="Transpos_IS110"/>
</dbReference>
<dbReference type="EMBL" id="VFRP01000121">
    <property type="protein sequence ID" value="TPE42658.1"/>
    <property type="molecule type" value="Genomic_DNA"/>
</dbReference>
<dbReference type="Proteomes" id="UP000319255">
    <property type="component" value="Unassembled WGS sequence"/>
</dbReference>
<evidence type="ECO:0000259" key="2">
    <source>
        <dbReference type="Pfam" id="PF02371"/>
    </source>
</evidence>
<comment type="caution">
    <text evidence="3">The sequence shown here is derived from an EMBL/GenBank/DDBJ whole genome shotgun (WGS) entry which is preliminary data.</text>
</comment>
<dbReference type="PANTHER" id="PTHR33055:SF13">
    <property type="entry name" value="TRANSPOSASE"/>
    <property type="match status" value="1"/>
</dbReference>
<feature type="non-terminal residue" evidence="3">
    <location>
        <position position="1"/>
    </location>
</feature>
<sequence length="259" mass="28215">HRLPDGETAAFGNDKAGLKRLIRWLGTNVRRVVFEPTGRYHLSLERRLAEPSYPLVKVNPRHAKRFGEALGTRAKTDRADAVMLARMGLALQLEPRPVGTKAPRDLNDLIAARRALVKDRTAAKNRAKGMGLAILRRQNADRLKRVDIDLKAIDAAIAELIAADKTLSTQHAILLSIPGNATVTAAALMAQMPELGALDQRAAASLAGLAPMTRQSGRWRGKGFIQGGRALVREALYMPALVAARFNPNLKAVHDRLLA</sequence>
<proteinExistence type="predicted"/>
<organism evidence="3 4">
    <name type="scientific">Amaricoccus solimangrovi</name>
    <dbReference type="NCBI Taxonomy" id="2589815"/>
    <lineage>
        <taxon>Bacteria</taxon>
        <taxon>Pseudomonadati</taxon>
        <taxon>Pseudomonadota</taxon>
        <taxon>Alphaproteobacteria</taxon>
        <taxon>Rhodobacterales</taxon>
        <taxon>Paracoccaceae</taxon>
        <taxon>Amaricoccus</taxon>
    </lineage>
</organism>
<evidence type="ECO:0000313" key="4">
    <source>
        <dbReference type="Proteomes" id="UP000319255"/>
    </source>
</evidence>
<dbReference type="Pfam" id="PF02371">
    <property type="entry name" value="Transposase_20"/>
    <property type="match status" value="1"/>
</dbReference>
<keyword evidence="4" id="KW-1185">Reference proteome</keyword>
<dbReference type="NCBIfam" id="NF033542">
    <property type="entry name" value="transpos_IS110"/>
    <property type="match status" value="1"/>
</dbReference>
<name>A0A501W038_9RHOB</name>
<dbReference type="GO" id="GO:0004803">
    <property type="term" value="F:transposase activity"/>
    <property type="evidence" value="ECO:0007669"/>
    <property type="project" value="InterPro"/>
</dbReference>
<dbReference type="RefSeq" id="WP_140456510.1">
    <property type="nucleotide sequence ID" value="NZ_VFRP01000121.1"/>
</dbReference>
<dbReference type="Pfam" id="PF01548">
    <property type="entry name" value="DEDD_Tnp_IS110"/>
    <property type="match status" value="1"/>
</dbReference>
<protein>
    <submittedName>
        <fullName evidence="3">IS110 family transposase</fullName>
    </submittedName>
</protein>
<dbReference type="GO" id="GO:0006313">
    <property type="term" value="P:DNA transposition"/>
    <property type="evidence" value="ECO:0007669"/>
    <property type="project" value="InterPro"/>
</dbReference>
<dbReference type="InterPro" id="IPR003346">
    <property type="entry name" value="Transposase_20"/>
</dbReference>
<feature type="domain" description="Transposase IS116/IS110/IS902 C-terminal" evidence="2">
    <location>
        <begin position="172"/>
        <end position="254"/>
    </location>
</feature>
<reference evidence="3 4" key="1">
    <citation type="submission" date="2019-06" db="EMBL/GenBank/DDBJ databases">
        <title>A novel bacterium of genus Amaricoccus, isolated from marine sediment.</title>
        <authorList>
            <person name="Huang H."/>
            <person name="Mo K."/>
            <person name="Hu Y."/>
        </authorList>
    </citation>
    <scope>NUCLEOTIDE SEQUENCE [LARGE SCALE GENOMIC DNA]</scope>
    <source>
        <strain evidence="3 4">HB172011</strain>
    </source>
</reference>
<feature type="domain" description="Transposase IS110-like N-terminal" evidence="1">
    <location>
        <begin position="10"/>
        <end position="129"/>
    </location>
</feature>
<evidence type="ECO:0000259" key="1">
    <source>
        <dbReference type="Pfam" id="PF01548"/>
    </source>
</evidence>
<dbReference type="OrthoDB" id="8261795at2"/>
<gene>
    <name evidence="3" type="ORF">FJM51_23555</name>
</gene>
<dbReference type="AlphaFoldDB" id="A0A501W038"/>
<dbReference type="GO" id="GO:0003677">
    <property type="term" value="F:DNA binding"/>
    <property type="evidence" value="ECO:0007669"/>
    <property type="project" value="InterPro"/>
</dbReference>
<accession>A0A501W038</accession>
<dbReference type="InterPro" id="IPR002525">
    <property type="entry name" value="Transp_IS110-like_N"/>
</dbReference>
<feature type="non-terminal residue" evidence="3">
    <location>
        <position position="259"/>
    </location>
</feature>
<dbReference type="PANTHER" id="PTHR33055">
    <property type="entry name" value="TRANSPOSASE FOR INSERTION SEQUENCE ELEMENT IS1111A"/>
    <property type="match status" value="1"/>
</dbReference>
<evidence type="ECO:0000313" key="3">
    <source>
        <dbReference type="EMBL" id="TPE42658.1"/>
    </source>
</evidence>